<feature type="transmembrane region" description="Helical" evidence="6">
    <location>
        <begin position="418"/>
        <end position="441"/>
    </location>
</feature>
<evidence type="ECO:0000256" key="2">
    <source>
        <dbReference type="ARBA" id="ARBA00022475"/>
    </source>
</evidence>
<evidence type="ECO:0000256" key="3">
    <source>
        <dbReference type="ARBA" id="ARBA00022692"/>
    </source>
</evidence>
<feature type="domain" description="ABC3 transporter permease C-terminal" evidence="7">
    <location>
        <begin position="676"/>
        <end position="788"/>
    </location>
</feature>
<keyword evidence="3 6" id="KW-0812">Transmembrane</keyword>
<dbReference type="InterPro" id="IPR050250">
    <property type="entry name" value="Macrolide_Exporter_MacB"/>
</dbReference>
<accession>A0ABP7Y9G5</accession>
<dbReference type="Pfam" id="PF12704">
    <property type="entry name" value="MacB_PCD"/>
    <property type="match status" value="1"/>
</dbReference>
<keyword evidence="2" id="KW-1003">Cell membrane</keyword>
<feature type="transmembrane region" description="Helical" evidence="6">
    <location>
        <begin position="725"/>
        <end position="744"/>
    </location>
</feature>
<organism evidence="9 10">
    <name type="scientific">Sphingobacterium kyonggiense</name>
    <dbReference type="NCBI Taxonomy" id="714075"/>
    <lineage>
        <taxon>Bacteria</taxon>
        <taxon>Pseudomonadati</taxon>
        <taxon>Bacteroidota</taxon>
        <taxon>Sphingobacteriia</taxon>
        <taxon>Sphingobacteriales</taxon>
        <taxon>Sphingobacteriaceae</taxon>
        <taxon>Sphingobacterium</taxon>
    </lineage>
</organism>
<keyword evidence="10" id="KW-1185">Reference proteome</keyword>
<evidence type="ECO:0000313" key="10">
    <source>
        <dbReference type="Proteomes" id="UP001500101"/>
    </source>
</evidence>
<protein>
    <submittedName>
        <fullName evidence="9">ABC transporter permease</fullName>
    </submittedName>
</protein>
<gene>
    <name evidence="9" type="ORF">GCM10022216_04290</name>
</gene>
<feature type="transmembrane region" description="Helical" evidence="6">
    <location>
        <begin position="759"/>
        <end position="779"/>
    </location>
</feature>
<feature type="transmembrane region" description="Helical" evidence="6">
    <location>
        <begin position="329"/>
        <end position="351"/>
    </location>
</feature>
<comment type="caution">
    <text evidence="9">The sequence shown here is derived from an EMBL/GenBank/DDBJ whole genome shotgun (WGS) entry which is preliminary data.</text>
</comment>
<keyword evidence="4 6" id="KW-1133">Transmembrane helix</keyword>
<proteinExistence type="predicted"/>
<feature type="transmembrane region" description="Helical" evidence="6">
    <location>
        <begin position="20"/>
        <end position="38"/>
    </location>
</feature>
<feature type="transmembrane region" description="Helical" evidence="6">
    <location>
        <begin position="280"/>
        <end position="303"/>
    </location>
</feature>
<dbReference type="InterPro" id="IPR003838">
    <property type="entry name" value="ABC3_permease_C"/>
</dbReference>
<evidence type="ECO:0000259" key="7">
    <source>
        <dbReference type="Pfam" id="PF02687"/>
    </source>
</evidence>
<feature type="transmembrane region" description="Helical" evidence="6">
    <location>
        <begin position="673"/>
        <end position="694"/>
    </location>
</feature>
<dbReference type="PANTHER" id="PTHR30572:SF18">
    <property type="entry name" value="ABC-TYPE MACROLIDE FAMILY EXPORT SYSTEM PERMEASE COMPONENT 2"/>
    <property type="match status" value="1"/>
</dbReference>
<comment type="subcellular location">
    <subcellularLocation>
        <location evidence="1">Cell membrane</location>
        <topology evidence="1">Multi-pass membrane protein</topology>
    </subcellularLocation>
</comment>
<dbReference type="PANTHER" id="PTHR30572">
    <property type="entry name" value="MEMBRANE COMPONENT OF TRANSPORTER-RELATED"/>
    <property type="match status" value="1"/>
</dbReference>
<feature type="transmembrane region" description="Helical" evidence="6">
    <location>
        <begin position="371"/>
        <end position="397"/>
    </location>
</feature>
<evidence type="ECO:0000313" key="9">
    <source>
        <dbReference type="EMBL" id="GAA4132798.1"/>
    </source>
</evidence>
<dbReference type="EMBL" id="BAAAZI010000004">
    <property type="protein sequence ID" value="GAA4132798.1"/>
    <property type="molecule type" value="Genomic_DNA"/>
</dbReference>
<evidence type="ECO:0000259" key="8">
    <source>
        <dbReference type="Pfam" id="PF12704"/>
    </source>
</evidence>
<feature type="domain" description="MacB-like periplasmic core" evidence="8">
    <location>
        <begin position="16"/>
        <end position="236"/>
    </location>
</feature>
<feature type="domain" description="ABC3 transporter permease C-terminal" evidence="7">
    <location>
        <begin position="284"/>
        <end position="400"/>
    </location>
</feature>
<dbReference type="RefSeq" id="WP_344673033.1">
    <property type="nucleotide sequence ID" value="NZ_BAAAZI010000004.1"/>
</dbReference>
<evidence type="ECO:0000256" key="1">
    <source>
        <dbReference type="ARBA" id="ARBA00004651"/>
    </source>
</evidence>
<evidence type="ECO:0000256" key="5">
    <source>
        <dbReference type="ARBA" id="ARBA00023136"/>
    </source>
</evidence>
<dbReference type="Pfam" id="PF02687">
    <property type="entry name" value="FtsX"/>
    <property type="match status" value="2"/>
</dbReference>
<evidence type="ECO:0000256" key="6">
    <source>
        <dbReference type="SAM" id="Phobius"/>
    </source>
</evidence>
<evidence type="ECO:0000256" key="4">
    <source>
        <dbReference type="ARBA" id="ARBA00022989"/>
    </source>
</evidence>
<keyword evidence="5 6" id="KW-0472">Membrane</keyword>
<reference evidence="10" key="1">
    <citation type="journal article" date="2019" name="Int. J. Syst. Evol. Microbiol.">
        <title>The Global Catalogue of Microorganisms (GCM) 10K type strain sequencing project: providing services to taxonomists for standard genome sequencing and annotation.</title>
        <authorList>
            <consortium name="The Broad Institute Genomics Platform"/>
            <consortium name="The Broad Institute Genome Sequencing Center for Infectious Disease"/>
            <person name="Wu L."/>
            <person name="Ma J."/>
        </authorList>
    </citation>
    <scope>NUCLEOTIDE SEQUENCE [LARGE SCALE GENOMIC DNA]</scope>
    <source>
        <strain evidence="10">JCM 16704</strain>
    </source>
</reference>
<name>A0ABP7Y9G5_9SPHI</name>
<dbReference type="Proteomes" id="UP001500101">
    <property type="component" value="Unassembled WGS sequence"/>
</dbReference>
<dbReference type="InterPro" id="IPR025857">
    <property type="entry name" value="MacB_PCD"/>
</dbReference>
<sequence>MKQLAFRNILKNKTYSIINIIGLSIGFVLCYLVFSVIIEENSYDKSWSKSEQIYRIITEDSSLGQVNSNPQAYINFGYELQKNFPEIQSASHIRNNSVYLNLNPADPNTKEFEGLEAEENVFDLLDIHVLEGTPKNRIAGKRNIMISKSFKDQYFPNENVIGKILLSADPYAEEQKEYIITGVMADLPYNSVLRTSIIQLIGRPNMPLNADGGGFYFQQFIHIKPGTDIQQLTNKVNKWYSEFLTNDAHLKTHFSLQPLTDIYLDPLGDSKISGNQKTNMIFLSVALLVLVLSCINYINIYAVRTIKKVKSIHLHKVLGAKRSQLIKSLLLETSIIFGIAGIISFGLFLLILPVLTSYLDFQLVFVKEKLFLLAGLSLFIILFLSLIIGCYPAFMISNIKIAEALRNKIKTGNQSEVWIKRALITLQFSISLIVIIGLITIKSQISLVQHSDLGIKTKNILGINYFSLGKQVHAVKAELEKISGVEQVSITRWVPSQGTGHFSKQIPDPQNESNRIDVNFITADQDLPDILGFKLLKGRNLTSADYDGISEGKDDGEEYKIRKVLLTEGTAKRLGITELGFLHPQLKVIPVGIIADFHSQSLHKAIGNTAVVAMNLESSGSILIKLKAGQETTSSKAIGAVMDKFYPNRMLTYEWIDDLYQQAYAKETKQAQLFTLFSGLALFISALGITGLLMQSVEQRSKEIGIRKVLGASIANISNLFAKDYVLMVLLATLLASPLAWYLSNKWLEDFAYKIEVKWWFFALSGLTVLIITLITVNLQTIRAAMVNPVKTLRDE</sequence>